<dbReference type="RefSeq" id="WP_105329413.1">
    <property type="nucleotide sequence ID" value="NZ_PUHY01000006.1"/>
</dbReference>
<dbReference type="EMBL" id="PUHY01000006">
    <property type="protein sequence ID" value="PQO36124.1"/>
    <property type="molecule type" value="Genomic_DNA"/>
</dbReference>
<dbReference type="Proteomes" id="UP000238322">
    <property type="component" value="Unassembled WGS sequence"/>
</dbReference>
<dbReference type="AlphaFoldDB" id="A0A2S8FWB5"/>
<feature type="transmembrane region" description="Helical" evidence="1">
    <location>
        <begin position="117"/>
        <end position="143"/>
    </location>
</feature>
<name>A0A2S8FWB5_9BACT</name>
<organism evidence="2 3">
    <name type="scientific">Blastopirellula marina</name>
    <dbReference type="NCBI Taxonomy" id="124"/>
    <lineage>
        <taxon>Bacteria</taxon>
        <taxon>Pseudomonadati</taxon>
        <taxon>Planctomycetota</taxon>
        <taxon>Planctomycetia</taxon>
        <taxon>Pirellulales</taxon>
        <taxon>Pirellulaceae</taxon>
        <taxon>Blastopirellula</taxon>
    </lineage>
</organism>
<feature type="transmembrane region" description="Helical" evidence="1">
    <location>
        <begin position="75"/>
        <end position="97"/>
    </location>
</feature>
<feature type="transmembrane region" description="Helical" evidence="1">
    <location>
        <begin position="46"/>
        <end position="68"/>
    </location>
</feature>
<gene>
    <name evidence="2" type="ORF">C5Y83_09395</name>
</gene>
<keyword evidence="1" id="KW-0812">Transmembrane</keyword>
<sequence length="180" mass="18937">MKRPIGLVILVVFVVITAIVVAGVGVLMFATIAANQAAASVLGVPIIAIGGFMIGIGGLILVSAVGLWMGKIWGWWLVGVGYSLSALWNGLFLMFIIGMSTLGQIPGGAPGEVYTKYGVRAVIAGLIVSYLFKDNVLTFFALHNQSKGKLFGILCGITFLLFVVLFGIGMSLQLLIMSNV</sequence>
<accession>A0A2S8FWB5</accession>
<evidence type="ECO:0000313" key="2">
    <source>
        <dbReference type="EMBL" id="PQO36124.1"/>
    </source>
</evidence>
<proteinExistence type="predicted"/>
<feature type="transmembrane region" description="Helical" evidence="1">
    <location>
        <begin position="150"/>
        <end position="176"/>
    </location>
</feature>
<keyword evidence="1" id="KW-0472">Membrane</keyword>
<evidence type="ECO:0000313" key="3">
    <source>
        <dbReference type="Proteomes" id="UP000238322"/>
    </source>
</evidence>
<dbReference type="OrthoDB" id="2659766at2"/>
<feature type="transmembrane region" description="Helical" evidence="1">
    <location>
        <begin position="7"/>
        <end position="34"/>
    </location>
</feature>
<evidence type="ECO:0000256" key="1">
    <source>
        <dbReference type="SAM" id="Phobius"/>
    </source>
</evidence>
<keyword evidence="1" id="KW-1133">Transmembrane helix</keyword>
<protein>
    <submittedName>
        <fullName evidence="2">Uncharacterized protein</fullName>
    </submittedName>
</protein>
<reference evidence="2 3" key="1">
    <citation type="submission" date="2018-02" db="EMBL/GenBank/DDBJ databases">
        <title>Comparative genomes isolates from brazilian mangrove.</title>
        <authorList>
            <person name="Araujo J.E."/>
            <person name="Taketani R.G."/>
            <person name="Silva M.C.P."/>
            <person name="Loureco M.V."/>
            <person name="Andreote F.D."/>
        </authorList>
    </citation>
    <scope>NUCLEOTIDE SEQUENCE [LARGE SCALE GENOMIC DNA]</scope>
    <source>
        <strain evidence="2 3">Hex-1 MGV</strain>
    </source>
</reference>
<comment type="caution">
    <text evidence="2">The sequence shown here is derived from an EMBL/GenBank/DDBJ whole genome shotgun (WGS) entry which is preliminary data.</text>
</comment>